<dbReference type="KEGG" id="kal:KALB_8795"/>
<proteinExistence type="predicted"/>
<organism evidence="3 4">
    <name type="scientific">Kutzneria albida DSM 43870</name>
    <dbReference type="NCBI Taxonomy" id="1449976"/>
    <lineage>
        <taxon>Bacteria</taxon>
        <taxon>Bacillati</taxon>
        <taxon>Actinomycetota</taxon>
        <taxon>Actinomycetes</taxon>
        <taxon>Pseudonocardiales</taxon>
        <taxon>Pseudonocardiaceae</taxon>
        <taxon>Kutzneria</taxon>
    </lineage>
</organism>
<dbReference type="eggNOG" id="ENOG50309BR">
    <property type="taxonomic scope" value="Bacteria"/>
</dbReference>
<evidence type="ECO:0000256" key="2">
    <source>
        <dbReference type="SAM" id="Phobius"/>
    </source>
</evidence>
<protein>
    <submittedName>
        <fullName evidence="3">Uncharacterized protein</fullName>
    </submittedName>
</protein>
<dbReference type="PATRIC" id="fig|1449976.3.peg.8833"/>
<feature type="region of interest" description="Disordered" evidence="1">
    <location>
        <begin position="213"/>
        <end position="274"/>
    </location>
</feature>
<keyword evidence="2" id="KW-0812">Transmembrane</keyword>
<feature type="compositionally biased region" description="Low complexity" evidence="1">
    <location>
        <begin position="238"/>
        <end position="255"/>
    </location>
</feature>
<dbReference type="AlphaFoldDB" id="W5WNR4"/>
<accession>W5WNR4</accession>
<dbReference type="HOGENOM" id="CLU_908468_0_0_11"/>
<dbReference type="Proteomes" id="UP000019225">
    <property type="component" value="Chromosome"/>
</dbReference>
<sequence>MPVEQRANVEGGRVRRVLSRALLTIGGAVGITAAAWAFSAATASAGTVHQDDLLALPDVNTATSHSPETASADDGVHEMARAVATAAKPAVKSTDEALHGQHQALAAPGQLPDAADVERFTNQLKQDFDRVGQHLVTGEAGELVGDSVDLVQHVVQLPLAKLPVKVKLPIPVISGDQVVPAPTTGQQAVPAVTGAPVQRVLPQAVLGATTGGFSAAHKQHGPHTLPARSSDQPGPRNSAPVPSDPSSVPSAPCCAGHGGAGSPGSPTSTDRLSFGNTLGAAAIRAIKAISQSVSVMPGKQPGITPD</sequence>
<reference evidence="3 4" key="1">
    <citation type="journal article" date="2014" name="BMC Genomics">
        <title>Complete genome sequence of producer of the glycopeptide antibiotic Aculeximycin Kutzneria albida DSM 43870T, a representative of minor genus of Pseudonocardiaceae.</title>
        <authorList>
            <person name="Rebets Y."/>
            <person name="Tokovenko B."/>
            <person name="Lushchyk I."/>
            <person name="Ruckert C."/>
            <person name="Zaburannyi N."/>
            <person name="Bechthold A."/>
            <person name="Kalinowski J."/>
            <person name="Luzhetskyy A."/>
        </authorList>
    </citation>
    <scope>NUCLEOTIDE SEQUENCE [LARGE SCALE GENOMIC DNA]</scope>
    <source>
        <strain evidence="3">DSM 43870</strain>
    </source>
</reference>
<dbReference type="STRING" id="1449976.KALB_8795"/>
<dbReference type="EMBL" id="CP007155">
    <property type="protein sequence ID" value="AHI02152.1"/>
    <property type="molecule type" value="Genomic_DNA"/>
</dbReference>
<evidence type="ECO:0000313" key="3">
    <source>
        <dbReference type="EMBL" id="AHI02152.1"/>
    </source>
</evidence>
<keyword evidence="2" id="KW-1133">Transmembrane helix</keyword>
<evidence type="ECO:0000256" key="1">
    <source>
        <dbReference type="SAM" id="MobiDB-lite"/>
    </source>
</evidence>
<keyword evidence="2" id="KW-0472">Membrane</keyword>
<name>W5WNR4_9PSEU</name>
<gene>
    <name evidence="3" type="ORF">KALB_8795</name>
</gene>
<evidence type="ECO:0000313" key="4">
    <source>
        <dbReference type="Proteomes" id="UP000019225"/>
    </source>
</evidence>
<feature type="transmembrane region" description="Helical" evidence="2">
    <location>
        <begin position="21"/>
        <end position="41"/>
    </location>
</feature>
<keyword evidence="4" id="KW-1185">Reference proteome</keyword>